<keyword evidence="4" id="KW-1185">Reference proteome</keyword>
<gene>
    <name evidence="3" type="ORF">LTR09_011030</name>
</gene>
<dbReference type="EMBL" id="JAWDJX010000060">
    <property type="protein sequence ID" value="KAK3047526.1"/>
    <property type="molecule type" value="Genomic_DNA"/>
</dbReference>
<sequence length="203" mass="21853">MDVLTPYALANAGYLTLQALPLLVTPSLIVSLLSPDPRRPTDLETYLCRALGFALLTLAATILPLTGILPTGASTSTAAKDAPEHSALPYASATVVTTTTYHALTAFYLYTQLLPQSWNVGFTAGITFSAVLACFGLWVMMFGGEKGRLSKRTGADKRTGNFPFVNSESSREKRKEAKAEGKEKEKADSKRRSMGARTKSRGD</sequence>
<keyword evidence="2" id="KW-0472">Membrane</keyword>
<feature type="transmembrane region" description="Helical" evidence="2">
    <location>
        <begin position="120"/>
        <end position="142"/>
    </location>
</feature>
<feature type="transmembrane region" description="Helical" evidence="2">
    <location>
        <begin position="12"/>
        <end position="34"/>
    </location>
</feature>
<feature type="region of interest" description="Disordered" evidence="1">
    <location>
        <begin position="149"/>
        <end position="203"/>
    </location>
</feature>
<comment type="caution">
    <text evidence="3">The sequence shown here is derived from an EMBL/GenBank/DDBJ whole genome shotgun (WGS) entry which is preliminary data.</text>
</comment>
<dbReference type="AlphaFoldDB" id="A0AAJ0GAN8"/>
<feature type="transmembrane region" description="Helical" evidence="2">
    <location>
        <begin position="46"/>
        <end position="69"/>
    </location>
</feature>
<name>A0AAJ0GAN8_9PEZI</name>
<feature type="compositionally biased region" description="Basic and acidic residues" evidence="1">
    <location>
        <begin position="169"/>
        <end position="191"/>
    </location>
</feature>
<evidence type="ECO:0000313" key="3">
    <source>
        <dbReference type="EMBL" id="KAK3047526.1"/>
    </source>
</evidence>
<reference evidence="3" key="1">
    <citation type="submission" date="2023-04" db="EMBL/GenBank/DDBJ databases">
        <title>Black Yeasts Isolated from many extreme environments.</title>
        <authorList>
            <person name="Coleine C."/>
            <person name="Stajich J.E."/>
            <person name="Selbmann L."/>
        </authorList>
    </citation>
    <scope>NUCLEOTIDE SEQUENCE</scope>
    <source>
        <strain evidence="3">CCFEE 5312</strain>
    </source>
</reference>
<evidence type="ECO:0000256" key="2">
    <source>
        <dbReference type="SAM" id="Phobius"/>
    </source>
</evidence>
<protein>
    <submittedName>
        <fullName evidence="3">Uncharacterized protein</fullName>
    </submittedName>
</protein>
<keyword evidence="2" id="KW-1133">Transmembrane helix</keyword>
<evidence type="ECO:0000313" key="4">
    <source>
        <dbReference type="Proteomes" id="UP001271007"/>
    </source>
</evidence>
<dbReference type="PANTHER" id="PTHR39605">
    <property type="entry name" value="MAJOR FACILITATOR SUPERFAMILY (MFS) PROFILE DOMAIN-CONTAINING PROTEIN"/>
    <property type="match status" value="1"/>
</dbReference>
<accession>A0AAJ0GAN8</accession>
<keyword evidence="2" id="KW-0812">Transmembrane</keyword>
<dbReference type="PANTHER" id="PTHR39605:SF1">
    <property type="entry name" value="MAJOR FACILITATOR SUPERFAMILY (MFS) PROFILE DOMAIN-CONTAINING PROTEIN"/>
    <property type="match status" value="1"/>
</dbReference>
<feature type="compositionally biased region" description="Basic and acidic residues" evidence="1">
    <location>
        <begin position="149"/>
        <end position="159"/>
    </location>
</feature>
<dbReference type="Proteomes" id="UP001271007">
    <property type="component" value="Unassembled WGS sequence"/>
</dbReference>
<evidence type="ECO:0000256" key="1">
    <source>
        <dbReference type="SAM" id="MobiDB-lite"/>
    </source>
</evidence>
<proteinExistence type="predicted"/>
<organism evidence="3 4">
    <name type="scientific">Extremus antarcticus</name>
    <dbReference type="NCBI Taxonomy" id="702011"/>
    <lineage>
        <taxon>Eukaryota</taxon>
        <taxon>Fungi</taxon>
        <taxon>Dikarya</taxon>
        <taxon>Ascomycota</taxon>
        <taxon>Pezizomycotina</taxon>
        <taxon>Dothideomycetes</taxon>
        <taxon>Dothideomycetidae</taxon>
        <taxon>Mycosphaerellales</taxon>
        <taxon>Extremaceae</taxon>
        <taxon>Extremus</taxon>
    </lineage>
</organism>